<keyword evidence="3" id="KW-0698">rRNA processing</keyword>
<dbReference type="PANTHER" id="PTHR23149">
    <property type="entry name" value="G PATCH DOMAIN CONTAINING PROTEIN"/>
    <property type="match status" value="1"/>
</dbReference>
<dbReference type="AlphaFoldDB" id="A0A9P5NLE0"/>
<feature type="compositionally biased region" description="Basic and acidic residues" evidence="7">
    <location>
        <begin position="350"/>
        <end position="369"/>
    </location>
</feature>
<dbReference type="GO" id="GO:0003676">
    <property type="term" value="F:nucleic acid binding"/>
    <property type="evidence" value="ECO:0007669"/>
    <property type="project" value="InterPro"/>
</dbReference>
<feature type="region of interest" description="Disordered" evidence="7">
    <location>
        <begin position="267"/>
        <end position="293"/>
    </location>
</feature>
<comment type="similarity">
    <text evidence="5">Belongs to the PINX1 family.</text>
</comment>
<dbReference type="Proteomes" id="UP000724874">
    <property type="component" value="Unassembled WGS sequence"/>
</dbReference>
<organism evidence="9 10">
    <name type="scientific">Gymnopilus junonius</name>
    <name type="common">Spectacular rustgill mushroom</name>
    <name type="synonym">Gymnopilus spectabilis subsp. junonius</name>
    <dbReference type="NCBI Taxonomy" id="109634"/>
    <lineage>
        <taxon>Eukaryota</taxon>
        <taxon>Fungi</taxon>
        <taxon>Dikarya</taxon>
        <taxon>Basidiomycota</taxon>
        <taxon>Agaricomycotina</taxon>
        <taxon>Agaricomycetes</taxon>
        <taxon>Agaricomycetidae</taxon>
        <taxon>Agaricales</taxon>
        <taxon>Agaricineae</taxon>
        <taxon>Hymenogastraceae</taxon>
        <taxon>Gymnopilus</taxon>
    </lineage>
</organism>
<evidence type="ECO:0000256" key="4">
    <source>
        <dbReference type="ARBA" id="ARBA00023242"/>
    </source>
</evidence>
<gene>
    <name evidence="9" type="ORF">CPB84DRAFT_1848266</name>
</gene>
<feature type="compositionally biased region" description="Basic and acidic residues" evidence="7">
    <location>
        <begin position="401"/>
        <end position="410"/>
    </location>
</feature>
<dbReference type="EMBL" id="JADNYJ010000061">
    <property type="protein sequence ID" value="KAF8895702.1"/>
    <property type="molecule type" value="Genomic_DNA"/>
</dbReference>
<protein>
    <recommendedName>
        <fullName evidence="6">PinX1-related protein 1</fullName>
    </recommendedName>
</protein>
<dbReference type="PANTHER" id="PTHR23149:SF31">
    <property type="entry name" value="PROTEIN PXR1"/>
    <property type="match status" value="1"/>
</dbReference>
<evidence type="ECO:0000256" key="1">
    <source>
        <dbReference type="ARBA" id="ARBA00004604"/>
    </source>
</evidence>
<evidence type="ECO:0000256" key="5">
    <source>
        <dbReference type="ARBA" id="ARBA00038007"/>
    </source>
</evidence>
<dbReference type="InterPro" id="IPR000467">
    <property type="entry name" value="G_patch_dom"/>
</dbReference>
<dbReference type="Pfam" id="PF01585">
    <property type="entry name" value="G-patch"/>
    <property type="match status" value="1"/>
</dbReference>
<comment type="subcellular location">
    <subcellularLocation>
        <location evidence="1">Nucleus</location>
        <location evidence="1">Nucleolus</location>
    </subcellularLocation>
</comment>
<evidence type="ECO:0000256" key="6">
    <source>
        <dbReference type="ARBA" id="ARBA00041961"/>
    </source>
</evidence>
<feature type="compositionally biased region" description="Polar residues" evidence="7">
    <location>
        <begin position="267"/>
        <end position="280"/>
    </location>
</feature>
<name>A0A9P5NLE0_GYMJU</name>
<accession>A0A9P5NLE0</accession>
<feature type="region of interest" description="Disordered" evidence="7">
    <location>
        <begin position="335"/>
        <end position="504"/>
    </location>
</feature>
<reference evidence="9" key="1">
    <citation type="submission" date="2020-11" db="EMBL/GenBank/DDBJ databases">
        <authorList>
            <consortium name="DOE Joint Genome Institute"/>
            <person name="Ahrendt S."/>
            <person name="Riley R."/>
            <person name="Andreopoulos W."/>
            <person name="LaButti K."/>
            <person name="Pangilinan J."/>
            <person name="Ruiz-duenas F.J."/>
            <person name="Barrasa J.M."/>
            <person name="Sanchez-Garcia M."/>
            <person name="Camarero S."/>
            <person name="Miyauchi S."/>
            <person name="Serrano A."/>
            <person name="Linde D."/>
            <person name="Babiker R."/>
            <person name="Drula E."/>
            <person name="Ayuso-Fernandez I."/>
            <person name="Pacheco R."/>
            <person name="Padilla G."/>
            <person name="Ferreira P."/>
            <person name="Barriuso J."/>
            <person name="Kellner H."/>
            <person name="Castanera R."/>
            <person name="Alfaro M."/>
            <person name="Ramirez L."/>
            <person name="Pisabarro A.G."/>
            <person name="Kuo A."/>
            <person name="Tritt A."/>
            <person name="Lipzen A."/>
            <person name="He G."/>
            <person name="Yan M."/>
            <person name="Ng V."/>
            <person name="Cullen D."/>
            <person name="Martin F."/>
            <person name="Rosso M.-N."/>
            <person name="Henrissat B."/>
            <person name="Hibbett D."/>
            <person name="Martinez A.T."/>
            <person name="Grigoriev I.V."/>
        </authorList>
    </citation>
    <scope>NUCLEOTIDE SEQUENCE</scope>
    <source>
        <strain evidence="9">AH 44721</strain>
    </source>
</reference>
<dbReference type="GO" id="GO:0006364">
    <property type="term" value="P:rRNA processing"/>
    <property type="evidence" value="ECO:0007669"/>
    <property type="project" value="UniProtKB-KW"/>
</dbReference>
<evidence type="ECO:0000313" key="9">
    <source>
        <dbReference type="EMBL" id="KAF8895702.1"/>
    </source>
</evidence>
<evidence type="ECO:0000256" key="3">
    <source>
        <dbReference type="ARBA" id="ARBA00022552"/>
    </source>
</evidence>
<sequence length="504" mass="56125">MGLAGRKVKQRIPNDPRNLSWADDAARFGSNYLAKFGWDASKGLGASGDGRLSHIKVTQKLDMMGIGGAHQNDPNGIAWKQNRDFENLLKRLNENSETQTQAETIKIDGFKRAQQDKEAVEDLTVHIGGEKKKKKRKDKEGGEDESERKKKKRKKGENDEDVKAEVVAMESTNMDVDKVVEEEKVVTVWKHRARAIAAKNISSKSAAHISEILGIAPTPSSSSTPSSEGKLTSLTDVEGQLEMEKITTSTKSLADYFKEKLAAKSSGSVTPTFASPSTPADRNDDDAYDMPRMGLGSSRVRLEVQAEAVTMDEVTQRVGLSKFSALMSSSFLASTSLPSTFTPAATNLEEEARHSEGEEKEPEVKPKEEKKKKKEKKSKKDAVEKREQGAEEKRRKKEKKDKKGKDKAVDPEVDEPVVEKAEKKKKKKDKKRKADEENAIVGLDSTKADEDEVQRPTSSPDESGWKEKKEKKRKGKSEVSDSIEVEKKPRKEQKKKHRTSDDDS</sequence>
<proteinExistence type="inferred from homology"/>
<evidence type="ECO:0000256" key="7">
    <source>
        <dbReference type="SAM" id="MobiDB-lite"/>
    </source>
</evidence>
<evidence type="ECO:0000313" key="10">
    <source>
        <dbReference type="Proteomes" id="UP000724874"/>
    </source>
</evidence>
<keyword evidence="10" id="KW-1185">Reference proteome</keyword>
<evidence type="ECO:0000256" key="2">
    <source>
        <dbReference type="ARBA" id="ARBA00022517"/>
    </source>
</evidence>
<dbReference type="PROSITE" id="PS50174">
    <property type="entry name" value="G_PATCH"/>
    <property type="match status" value="1"/>
</dbReference>
<comment type="caution">
    <text evidence="9">The sequence shown here is derived from an EMBL/GenBank/DDBJ whole genome shotgun (WGS) entry which is preliminary data.</text>
</comment>
<evidence type="ECO:0000259" key="8">
    <source>
        <dbReference type="PROSITE" id="PS50174"/>
    </source>
</evidence>
<dbReference type="OrthoDB" id="29523at2759"/>
<feature type="domain" description="G-patch" evidence="8">
    <location>
        <begin position="25"/>
        <end position="71"/>
    </location>
</feature>
<keyword evidence="4" id="KW-0539">Nucleus</keyword>
<feature type="compositionally biased region" description="Basic and acidic residues" evidence="7">
    <location>
        <begin position="378"/>
        <end position="393"/>
    </location>
</feature>
<dbReference type="GO" id="GO:0005730">
    <property type="term" value="C:nucleolus"/>
    <property type="evidence" value="ECO:0007669"/>
    <property type="project" value="UniProtKB-SubCell"/>
</dbReference>
<feature type="region of interest" description="Disordered" evidence="7">
    <location>
        <begin position="118"/>
        <end position="164"/>
    </location>
</feature>
<feature type="compositionally biased region" description="Low complexity" evidence="7">
    <location>
        <begin position="335"/>
        <end position="346"/>
    </location>
</feature>
<dbReference type="InterPro" id="IPR050656">
    <property type="entry name" value="PINX1"/>
</dbReference>
<feature type="compositionally biased region" description="Basic and acidic residues" evidence="7">
    <location>
        <begin position="118"/>
        <end position="130"/>
    </location>
</feature>
<keyword evidence="2" id="KW-0690">Ribosome biogenesis</keyword>
<feature type="compositionally biased region" description="Basic and acidic residues" evidence="7">
    <location>
        <begin position="476"/>
        <end position="489"/>
    </location>
</feature>